<proteinExistence type="predicted"/>
<comment type="caution">
    <text evidence="4">The sequence shown here is derived from an EMBL/GenBank/DDBJ whole genome shotgun (WGS) entry which is preliminary data.</text>
</comment>
<dbReference type="SUPFAM" id="SSF56281">
    <property type="entry name" value="Metallo-hydrolase/oxidoreductase"/>
    <property type="match status" value="1"/>
</dbReference>
<dbReference type="Pfam" id="PF07521">
    <property type="entry name" value="RMMBL"/>
    <property type="match status" value="1"/>
</dbReference>
<dbReference type="CDD" id="cd16295">
    <property type="entry name" value="TTHA0252-CPSF-like_MBL-fold"/>
    <property type="match status" value="1"/>
</dbReference>
<reference evidence="4" key="2">
    <citation type="submission" date="2020-09" db="EMBL/GenBank/DDBJ databases">
        <authorList>
            <person name="Sun Q."/>
            <person name="Kim S."/>
        </authorList>
    </citation>
    <scope>NUCLEOTIDE SEQUENCE</scope>
    <source>
        <strain evidence="4">KCTC 12988</strain>
    </source>
</reference>
<dbReference type="PANTHER" id="PTHR11203:SF37">
    <property type="entry name" value="INTEGRATOR COMPLEX SUBUNIT 11"/>
    <property type="match status" value="1"/>
</dbReference>
<dbReference type="AlphaFoldDB" id="A0A918TQ45"/>
<dbReference type="InterPro" id="IPR036866">
    <property type="entry name" value="RibonucZ/Hydroxyglut_hydro"/>
</dbReference>
<evidence type="ECO:0000259" key="3">
    <source>
        <dbReference type="SMART" id="SM01027"/>
    </source>
</evidence>
<name>A0A918TQ45_9BACT</name>
<sequence length="458" mass="50987">MSHAVTLRSLCRAPEIGANSYHLSFGDTNIVIDAGMHPKQDGDEAVPQFHLLDANSVDAIFVSHAHLDHIGTLPVLQREQPHARVYMTPEVVDLADALLHNSVNVMTSQGDELGIDAYPLFTHGDLDELSQVWQGQHYRKTFEPFWDQDLQVTFRDAGHVLGSAGILFEAEGKRVFYTGDVQFNDQTLIKGADFEDLGPLDALIVETTRGNAPSSPDFDREAEVARLIEDMTETLHRNGSVLIPVFAMGKTQEVLTMIQNAKEAGDLPDVPVTIGGLSTKMTTIYDRYATNANRKRPDFRILRDMELRAGTRRRGKSVPIRYQEQAIYALSSGMMSEHTVSNKFARNFLPNPANSVHFVGYSDPSTPSYHVRQASTGDLISLDESKDPVQLNCQVEEYQFSGHSTREQLLDFIVASGAKKIFLVHGDLSASQWFERELAERMPDAEVTIPEPGVDYTL</sequence>
<evidence type="ECO:0000313" key="5">
    <source>
        <dbReference type="Proteomes" id="UP000644507"/>
    </source>
</evidence>
<dbReference type="PANTHER" id="PTHR11203">
    <property type="entry name" value="CLEAVAGE AND POLYADENYLATION SPECIFICITY FACTOR FAMILY MEMBER"/>
    <property type="match status" value="1"/>
</dbReference>
<dbReference type="InterPro" id="IPR022712">
    <property type="entry name" value="Beta_Casp"/>
</dbReference>
<accession>A0A918TQ45</accession>
<evidence type="ECO:0000259" key="2">
    <source>
        <dbReference type="SMART" id="SM00849"/>
    </source>
</evidence>
<dbReference type="Pfam" id="PF12706">
    <property type="entry name" value="Lactamase_B_2"/>
    <property type="match status" value="1"/>
</dbReference>
<keyword evidence="5" id="KW-1185">Reference proteome</keyword>
<keyword evidence="1" id="KW-0378">Hydrolase</keyword>
<organism evidence="4 5">
    <name type="scientific">Roseibacillus persicicus</name>
    <dbReference type="NCBI Taxonomy" id="454148"/>
    <lineage>
        <taxon>Bacteria</taxon>
        <taxon>Pseudomonadati</taxon>
        <taxon>Verrucomicrobiota</taxon>
        <taxon>Verrucomicrobiia</taxon>
        <taxon>Verrucomicrobiales</taxon>
        <taxon>Verrucomicrobiaceae</taxon>
        <taxon>Roseibacillus</taxon>
    </lineage>
</organism>
<dbReference type="Gene3D" id="3.60.15.10">
    <property type="entry name" value="Ribonuclease Z/Hydroxyacylglutathione hydrolase-like"/>
    <property type="match status" value="1"/>
</dbReference>
<dbReference type="Gene3D" id="3.40.50.10890">
    <property type="match status" value="1"/>
</dbReference>
<dbReference type="GO" id="GO:0016787">
    <property type="term" value="F:hydrolase activity"/>
    <property type="evidence" value="ECO:0007669"/>
    <property type="project" value="UniProtKB-KW"/>
</dbReference>
<feature type="domain" description="Beta-Casp" evidence="3">
    <location>
        <begin position="251"/>
        <end position="371"/>
    </location>
</feature>
<dbReference type="GO" id="GO:0004521">
    <property type="term" value="F:RNA endonuclease activity"/>
    <property type="evidence" value="ECO:0007669"/>
    <property type="project" value="TreeGrafter"/>
</dbReference>
<dbReference type="InterPro" id="IPR001279">
    <property type="entry name" value="Metallo-B-lactamas"/>
</dbReference>
<feature type="domain" description="Metallo-beta-lactamase" evidence="2">
    <location>
        <begin position="17"/>
        <end position="218"/>
    </location>
</feature>
<dbReference type="Pfam" id="PF10996">
    <property type="entry name" value="Beta-Casp"/>
    <property type="match status" value="1"/>
</dbReference>
<reference evidence="4" key="1">
    <citation type="journal article" date="2014" name="Int. J. Syst. Evol. Microbiol.">
        <title>Complete genome sequence of Corynebacterium casei LMG S-19264T (=DSM 44701T), isolated from a smear-ripened cheese.</title>
        <authorList>
            <consortium name="US DOE Joint Genome Institute (JGI-PGF)"/>
            <person name="Walter F."/>
            <person name="Albersmeier A."/>
            <person name="Kalinowski J."/>
            <person name="Ruckert C."/>
        </authorList>
    </citation>
    <scope>NUCLEOTIDE SEQUENCE</scope>
    <source>
        <strain evidence="4">KCTC 12988</strain>
    </source>
</reference>
<dbReference type="Proteomes" id="UP000644507">
    <property type="component" value="Unassembled WGS sequence"/>
</dbReference>
<dbReference type="SMART" id="SM00849">
    <property type="entry name" value="Lactamase_B"/>
    <property type="match status" value="1"/>
</dbReference>
<protein>
    <submittedName>
        <fullName evidence="4">Ysh1p: subunit of polyadenylation factor I</fullName>
    </submittedName>
</protein>
<dbReference type="InterPro" id="IPR050698">
    <property type="entry name" value="MBL"/>
</dbReference>
<dbReference type="RefSeq" id="WP_189570688.1">
    <property type="nucleotide sequence ID" value="NZ_BMXI01000011.1"/>
</dbReference>
<dbReference type="SMART" id="SM01027">
    <property type="entry name" value="Beta-Casp"/>
    <property type="match status" value="1"/>
</dbReference>
<evidence type="ECO:0000256" key="1">
    <source>
        <dbReference type="ARBA" id="ARBA00022801"/>
    </source>
</evidence>
<gene>
    <name evidence="4" type="ORF">GCM10007100_26570</name>
</gene>
<evidence type="ECO:0000313" key="4">
    <source>
        <dbReference type="EMBL" id="GHC58311.1"/>
    </source>
</evidence>
<dbReference type="EMBL" id="BMXI01000011">
    <property type="protein sequence ID" value="GHC58311.1"/>
    <property type="molecule type" value="Genomic_DNA"/>
</dbReference>
<dbReference type="InterPro" id="IPR011108">
    <property type="entry name" value="RMMBL"/>
</dbReference>